<gene>
    <name evidence="2" type="ORF">LIPSTDRAFT_122571</name>
</gene>
<feature type="region of interest" description="Disordered" evidence="1">
    <location>
        <begin position="162"/>
        <end position="182"/>
    </location>
</feature>
<sequence length="182" mass="20502">MEQNIMKNCRRYFDSISFENFMKAIKSVASSISPTELKKELEVVKVEFPAKAVDYFLNQWSIGGTAERWAEFNISRYPNFGISTASRVEGSQSALKGALSSSSRSLSTLGQKLNHRNRQRLEQLGVVNSNENIIVRYNIRTQVEDALLRNLSICVGIDPCRSNEESSRTGRAGHDGQLRLCH</sequence>
<protein>
    <submittedName>
        <fullName evidence="2">Uncharacterized protein</fullName>
    </submittedName>
</protein>
<evidence type="ECO:0000256" key="1">
    <source>
        <dbReference type="SAM" id="MobiDB-lite"/>
    </source>
</evidence>
<evidence type="ECO:0000313" key="3">
    <source>
        <dbReference type="Proteomes" id="UP000094385"/>
    </source>
</evidence>
<reference evidence="2 3" key="1">
    <citation type="journal article" date="2016" name="Proc. Natl. Acad. Sci. U.S.A.">
        <title>Comparative genomics of biotechnologically important yeasts.</title>
        <authorList>
            <person name="Riley R."/>
            <person name="Haridas S."/>
            <person name="Wolfe K.H."/>
            <person name="Lopes M.R."/>
            <person name="Hittinger C.T."/>
            <person name="Goeker M."/>
            <person name="Salamov A.A."/>
            <person name="Wisecaver J.H."/>
            <person name="Long T.M."/>
            <person name="Calvey C.H."/>
            <person name="Aerts A.L."/>
            <person name="Barry K.W."/>
            <person name="Choi C."/>
            <person name="Clum A."/>
            <person name="Coughlan A.Y."/>
            <person name="Deshpande S."/>
            <person name="Douglass A.P."/>
            <person name="Hanson S.J."/>
            <person name="Klenk H.-P."/>
            <person name="LaButti K.M."/>
            <person name="Lapidus A."/>
            <person name="Lindquist E.A."/>
            <person name="Lipzen A.M."/>
            <person name="Meier-Kolthoff J.P."/>
            <person name="Ohm R.A."/>
            <person name="Otillar R.P."/>
            <person name="Pangilinan J.L."/>
            <person name="Peng Y."/>
            <person name="Rokas A."/>
            <person name="Rosa C.A."/>
            <person name="Scheuner C."/>
            <person name="Sibirny A.A."/>
            <person name="Slot J.C."/>
            <person name="Stielow J.B."/>
            <person name="Sun H."/>
            <person name="Kurtzman C.P."/>
            <person name="Blackwell M."/>
            <person name="Grigoriev I.V."/>
            <person name="Jeffries T.W."/>
        </authorList>
    </citation>
    <scope>NUCLEOTIDE SEQUENCE [LARGE SCALE GENOMIC DNA]</scope>
    <source>
        <strain evidence="2 3">NRRL Y-11557</strain>
    </source>
</reference>
<accession>A0A1E3QEG8</accession>
<evidence type="ECO:0000313" key="2">
    <source>
        <dbReference type="EMBL" id="ODQ76105.1"/>
    </source>
</evidence>
<dbReference type="OrthoDB" id="2379842at2759"/>
<dbReference type="Proteomes" id="UP000094385">
    <property type="component" value="Unassembled WGS sequence"/>
</dbReference>
<keyword evidence="3" id="KW-1185">Reference proteome</keyword>
<name>A0A1E3QEG8_LIPST</name>
<organism evidence="2 3">
    <name type="scientific">Lipomyces starkeyi NRRL Y-11557</name>
    <dbReference type="NCBI Taxonomy" id="675824"/>
    <lineage>
        <taxon>Eukaryota</taxon>
        <taxon>Fungi</taxon>
        <taxon>Dikarya</taxon>
        <taxon>Ascomycota</taxon>
        <taxon>Saccharomycotina</taxon>
        <taxon>Lipomycetes</taxon>
        <taxon>Lipomycetales</taxon>
        <taxon>Lipomycetaceae</taxon>
        <taxon>Lipomyces</taxon>
    </lineage>
</organism>
<dbReference type="EMBL" id="KV454289">
    <property type="protein sequence ID" value="ODQ76105.1"/>
    <property type="molecule type" value="Genomic_DNA"/>
</dbReference>
<proteinExistence type="predicted"/>
<dbReference type="AlphaFoldDB" id="A0A1E3QEG8"/>